<protein>
    <submittedName>
        <fullName evidence="2">Uncharacterized protein</fullName>
    </submittedName>
</protein>
<dbReference type="Proteomes" id="UP001187859">
    <property type="component" value="Unassembled WGS sequence"/>
</dbReference>
<feature type="transmembrane region" description="Helical" evidence="1">
    <location>
        <begin position="20"/>
        <end position="49"/>
    </location>
</feature>
<evidence type="ECO:0000313" key="3">
    <source>
        <dbReference type="Proteomes" id="UP001187859"/>
    </source>
</evidence>
<reference evidence="2" key="1">
    <citation type="submission" date="2023-05" db="EMBL/GenBank/DDBJ databases">
        <title>Colonisation of extended spectrum b-lactamase- and carbapenemase-producing bacteria on hospital surfaces from low- and middle-income countries.</title>
        <authorList>
            <person name="Nieto-Rosado M."/>
            <person name="Sands K."/>
            <person name="Iregbu K."/>
            <person name="Zahra R."/>
            <person name="Mazarati J.B."/>
            <person name="Mehtar S."/>
            <person name="Barnards-Group B."/>
            <person name="Walsh T.R."/>
        </authorList>
    </citation>
    <scope>NUCLEOTIDE SEQUENCE</scope>
    <source>
        <strain evidence="2">PP-E493</strain>
    </source>
</reference>
<comment type="caution">
    <text evidence="2">The sequence shown here is derived from an EMBL/GenBank/DDBJ whole genome shotgun (WGS) entry which is preliminary data.</text>
</comment>
<dbReference type="EMBL" id="JASGOQ010000001">
    <property type="protein sequence ID" value="MDV5389656.1"/>
    <property type="molecule type" value="Genomic_DNA"/>
</dbReference>
<keyword evidence="1" id="KW-0472">Membrane</keyword>
<evidence type="ECO:0000256" key="1">
    <source>
        <dbReference type="SAM" id="Phobius"/>
    </source>
</evidence>
<proteinExistence type="predicted"/>
<gene>
    <name evidence="2" type="ORF">QM089_05065</name>
</gene>
<organism evidence="2 3">
    <name type="scientific">Shewanella xiamenensis</name>
    <dbReference type="NCBI Taxonomy" id="332186"/>
    <lineage>
        <taxon>Bacteria</taxon>
        <taxon>Pseudomonadati</taxon>
        <taxon>Pseudomonadota</taxon>
        <taxon>Gammaproteobacteria</taxon>
        <taxon>Alteromonadales</taxon>
        <taxon>Shewanellaceae</taxon>
        <taxon>Shewanella</taxon>
    </lineage>
</organism>
<accession>A0AAE4PVX7</accession>
<dbReference type="AlphaFoldDB" id="A0AAE4PVX7"/>
<sequence length="136" mass="15236">MTAWFALLAKQISLHDLMGFIPIITNFSAVKVVTSGVFLPSLMAVIILFELQINFNNKSRAEVYIHSSNVEDEYLFALKKPMNGVSIAIIIAAMAIRNGAYKSFDWAQLDTKSKQMLKTIGLDKVDLKSAIRRNLK</sequence>
<name>A0AAE4PVX7_9GAMM</name>
<keyword evidence="1" id="KW-0812">Transmembrane</keyword>
<dbReference type="RefSeq" id="WP_169546596.1">
    <property type="nucleotide sequence ID" value="NZ_JASGOQ010000001.1"/>
</dbReference>
<evidence type="ECO:0000313" key="2">
    <source>
        <dbReference type="EMBL" id="MDV5389656.1"/>
    </source>
</evidence>
<keyword evidence="1" id="KW-1133">Transmembrane helix</keyword>